<evidence type="ECO:0000256" key="6">
    <source>
        <dbReference type="ARBA" id="ARBA00022679"/>
    </source>
</evidence>
<dbReference type="EMBL" id="CP003837">
    <property type="protein sequence ID" value="AGH44261.1"/>
    <property type="molecule type" value="Genomic_DNA"/>
</dbReference>
<evidence type="ECO:0000256" key="9">
    <source>
        <dbReference type="ARBA" id="ARBA00022842"/>
    </source>
</evidence>
<dbReference type="AlphaFoldDB" id="K7AZ65"/>
<evidence type="ECO:0000256" key="12">
    <source>
        <dbReference type="SAM" id="Coils"/>
    </source>
</evidence>
<dbReference type="Pfam" id="PF10029">
    <property type="entry name" value="DUF2271"/>
    <property type="match status" value="1"/>
</dbReference>
<dbReference type="SUPFAM" id="SSF143631">
    <property type="entry name" value="ApbE-like"/>
    <property type="match status" value="1"/>
</dbReference>
<dbReference type="PANTHER" id="PTHR30040">
    <property type="entry name" value="THIAMINE BIOSYNTHESIS LIPOPROTEIN APBE"/>
    <property type="match status" value="1"/>
</dbReference>
<dbReference type="eggNOG" id="COG3656">
    <property type="taxonomic scope" value="Bacteria"/>
</dbReference>
<reference evidence="13 14" key="1">
    <citation type="journal article" date="2013" name="Genome Announc.">
        <title>Complete Genome Sequence of Glaciecola psychrophila Strain 170T.</title>
        <authorList>
            <person name="Yin J."/>
            <person name="Chen J."/>
            <person name="Liu G."/>
            <person name="Yu Y."/>
            <person name="Song L."/>
            <person name="Wang X."/>
            <person name="Qu X."/>
        </authorList>
    </citation>
    <scope>NUCLEOTIDE SEQUENCE [LARGE SCALE GENOMIC DNA]</scope>
    <source>
        <strain evidence="13 14">170</strain>
    </source>
</reference>
<dbReference type="InterPro" id="IPR024932">
    <property type="entry name" value="ApbE"/>
</dbReference>
<feature type="coiled-coil region" evidence="12">
    <location>
        <begin position="54"/>
        <end position="81"/>
    </location>
</feature>
<organism evidence="13 14">
    <name type="scientific">Paraglaciecola psychrophila 170</name>
    <dbReference type="NCBI Taxonomy" id="1129794"/>
    <lineage>
        <taxon>Bacteria</taxon>
        <taxon>Pseudomonadati</taxon>
        <taxon>Pseudomonadota</taxon>
        <taxon>Gammaproteobacteria</taxon>
        <taxon>Alteromonadales</taxon>
        <taxon>Alteromonadaceae</taxon>
        <taxon>Paraglaciecola</taxon>
    </lineage>
</organism>
<keyword evidence="14" id="KW-1185">Reference proteome</keyword>
<gene>
    <name evidence="13" type="ORF">C427_2152</name>
</gene>
<evidence type="ECO:0000313" key="14">
    <source>
        <dbReference type="Proteomes" id="UP000011864"/>
    </source>
</evidence>
<dbReference type="Gene3D" id="3.10.520.10">
    <property type="entry name" value="ApbE-like domains"/>
    <property type="match status" value="1"/>
</dbReference>
<proteinExistence type="inferred from homology"/>
<sequence>MSNQQYKPKKYQWLQIAYLLVIGLSSKLCFAQQNIHLEGVLGTSLDLTIYGVDAKQSQAAVNTLSKEAARLESILSTWQDNSSITFLNRSGKLKQAPAELHGVIELCKQWYDNTNGIFSCRMGKLEQLWQQAQTGQIVPDKVEMRRIARDIQQLPWSTNKQDQDVTLAENVLLDPAGVAKGYIIDLLMLELRAALPQATGIKLDIGGDMLFWGKPENSDKWLVGLLNDDHTVMDLNDSLSILVPAVAVASSGHQHRYVEIERRKFSHILQPDDGWPMDNAPSAVVVAPDAATADAIATALSTQPASQGIDWINTLDGVEAAVTSAGIQVTSKGWHNYMLNNSRLPHQPEKNLSIEYQIPQINEGKYHRPYLALWITDTRNKSVRHLMLLGESERWARENTRWWRRVGRKIPGVLEAVARPTRLPGKYHLIWNYLNDQGQPVKPGKYWLHMEAAREGGGHDYQKVAIDTETDSLEHTLPAKGELGTVAISKGLTSSLPLPINNPIILVDVRP</sequence>
<dbReference type="Proteomes" id="UP000011864">
    <property type="component" value="Chromosome"/>
</dbReference>
<evidence type="ECO:0000256" key="3">
    <source>
        <dbReference type="ARBA" id="ARBA00011955"/>
    </source>
</evidence>
<evidence type="ECO:0000256" key="7">
    <source>
        <dbReference type="ARBA" id="ARBA00022723"/>
    </source>
</evidence>
<comment type="catalytic activity">
    <reaction evidence="11">
        <text>L-threonyl-[protein] + FAD = FMN-L-threonyl-[protein] + AMP + H(+)</text>
        <dbReference type="Rhea" id="RHEA:36847"/>
        <dbReference type="Rhea" id="RHEA-COMP:11060"/>
        <dbReference type="Rhea" id="RHEA-COMP:11061"/>
        <dbReference type="ChEBI" id="CHEBI:15378"/>
        <dbReference type="ChEBI" id="CHEBI:30013"/>
        <dbReference type="ChEBI" id="CHEBI:57692"/>
        <dbReference type="ChEBI" id="CHEBI:74257"/>
        <dbReference type="ChEBI" id="CHEBI:456215"/>
        <dbReference type="EC" id="2.7.1.180"/>
    </reaction>
</comment>
<evidence type="ECO:0000256" key="2">
    <source>
        <dbReference type="ARBA" id="ARBA00008282"/>
    </source>
</evidence>
<protein>
    <recommendedName>
        <fullName evidence="4">FAD:protein FMN transferase</fullName>
        <ecNumber evidence="3">2.7.1.180</ecNumber>
    </recommendedName>
    <alternativeName>
        <fullName evidence="10">Flavin transferase</fullName>
    </alternativeName>
</protein>
<dbReference type="InterPro" id="IPR014469">
    <property type="entry name" value="DUF2271"/>
</dbReference>
<dbReference type="InterPro" id="IPR003374">
    <property type="entry name" value="ApbE-like_sf"/>
</dbReference>
<evidence type="ECO:0000256" key="10">
    <source>
        <dbReference type="ARBA" id="ARBA00031306"/>
    </source>
</evidence>
<keyword evidence="8" id="KW-0274">FAD</keyword>
<dbReference type="PANTHER" id="PTHR30040:SF2">
    <property type="entry name" value="FAD:PROTEIN FMN TRANSFERASE"/>
    <property type="match status" value="1"/>
</dbReference>
<dbReference type="PATRIC" id="fig|1129794.4.peg.2128"/>
<comment type="similarity">
    <text evidence="2">Belongs to the ApbE family.</text>
</comment>
<dbReference type="GO" id="GO:0016740">
    <property type="term" value="F:transferase activity"/>
    <property type="evidence" value="ECO:0007669"/>
    <property type="project" value="UniProtKB-KW"/>
</dbReference>
<evidence type="ECO:0000256" key="5">
    <source>
        <dbReference type="ARBA" id="ARBA00022630"/>
    </source>
</evidence>
<evidence type="ECO:0000256" key="8">
    <source>
        <dbReference type="ARBA" id="ARBA00022827"/>
    </source>
</evidence>
<name>K7AZ65_9ALTE</name>
<keyword evidence="6" id="KW-0808">Transferase</keyword>
<dbReference type="KEGG" id="gps:C427_2152"/>
<evidence type="ECO:0000256" key="4">
    <source>
        <dbReference type="ARBA" id="ARBA00016337"/>
    </source>
</evidence>
<dbReference type="STRING" id="1129794.C427_2152"/>
<keyword evidence="12" id="KW-0175">Coiled coil</keyword>
<keyword evidence="5" id="KW-0285">Flavoprotein</keyword>
<dbReference type="Gene3D" id="2.60.40.4070">
    <property type="match status" value="1"/>
</dbReference>
<dbReference type="HOGENOM" id="CLU_038822_0_0_6"/>
<accession>K7AZ65</accession>
<evidence type="ECO:0000256" key="11">
    <source>
        <dbReference type="ARBA" id="ARBA00048540"/>
    </source>
</evidence>
<dbReference type="Pfam" id="PF02424">
    <property type="entry name" value="ApbE"/>
    <property type="match status" value="1"/>
</dbReference>
<dbReference type="RefSeq" id="WP_007643317.1">
    <property type="nucleotide sequence ID" value="NC_020514.1"/>
</dbReference>
<comment type="cofactor">
    <cofactor evidence="1">
        <name>Mg(2+)</name>
        <dbReference type="ChEBI" id="CHEBI:18420"/>
    </cofactor>
</comment>
<evidence type="ECO:0000256" key="1">
    <source>
        <dbReference type="ARBA" id="ARBA00001946"/>
    </source>
</evidence>
<dbReference type="OrthoDB" id="195316at2"/>
<evidence type="ECO:0000313" key="13">
    <source>
        <dbReference type="EMBL" id="AGH44261.1"/>
    </source>
</evidence>
<dbReference type="eggNOG" id="COG1477">
    <property type="taxonomic scope" value="Bacteria"/>
</dbReference>
<dbReference type="GO" id="GO:0046872">
    <property type="term" value="F:metal ion binding"/>
    <property type="evidence" value="ECO:0007669"/>
    <property type="project" value="UniProtKB-KW"/>
</dbReference>
<keyword evidence="9" id="KW-0460">Magnesium</keyword>
<keyword evidence="7" id="KW-0479">Metal-binding</keyword>
<dbReference type="EC" id="2.7.1.180" evidence="3"/>